<dbReference type="EMBL" id="ADBJ01000035">
    <property type="protein sequence ID" value="EFA79235.1"/>
    <property type="molecule type" value="Genomic_DNA"/>
</dbReference>
<dbReference type="InterPro" id="IPR035940">
    <property type="entry name" value="CAP_sf"/>
</dbReference>
<sequence>MIQDMTKARENSLFRMINDYRVGANLPPFIYDFNVYQVAMEQVYNIIITRSSRGFDKDSRLTRVRGVPAAGNTAHVTAKDSALSAYKMWITSPNSTRNILNPTFKFSAIAGDLDLDGSWYFVQIYFYKYI</sequence>
<reference evidence="2 3" key="1">
    <citation type="journal article" date="2011" name="Genome Res.">
        <title>Phylogeny-wide analysis of social amoeba genomes highlights ancient origins for complex intercellular communication.</title>
        <authorList>
            <person name="Heidel A.J."/>
            <person name="Lawal H.M."/>
            <person name="Felder M."/>
            <person name="Schilde C."/>
            <person name="Helps N.R."/>
            <person name="Tunggal B."/>
            <person name="Rivero F."/>
            <person name="John U."/>
            <person name="Schleicher M."/>
            <person name="Eichinger L."/>
            <person name="Platzer M."/>
            <person name="Noegel A.A."/>
            <person name="Schaap P."/>
            <person name="Gloeckner G."/>
        </authorList>
    </citation>
    <scope>NUCLEOTIDE SEQUENCE [LARGE SCALE GENOMIC DNA]</scope>
    <source>
        <strain evidence="3">ATCC 26659 / Pp 5 / PN500</strain>
    </source>
</reference>
<dbReference type="InterPro" id="IPR014044">
    <property type="entry name" value="CAP_dom"/>
</dbReference>
<comment type="caution">
    <text evidence="2">The sequence shown here is derived from an EMBL/GenBank/DDBJ whole genome shotgun (WGS) entry which is preliminary data.</text>
</comment>
<protein>
    <recommendedName>
        <fullName evidence="1">SCP domain-containing protein</fullName>
    </recommendedName>
</protein>
<dbReference type="RefSeq" id="XP_020431356.1">
    <property type="nucleotide sequence ID" value="XM_020578487.1"/>
</dbReference>
<feature type="domain" description="SCP" evidence="1">
    <location>
        <begin position="15"/>
        <end position="125"/>
    </location>
</feature>
<dbReference type="InParanoid" id="D3BGK1"/>
<accession>D3BGK1</accession>
<dbReference type="SUPFAM" id="SSF55797">
    <property type="entry name" value="PR-1-like"/>
    <property type="match status" value="1"/>
</dbReference>
<dbReference type="CDD" id="cd05379">
    <property type="entry name" value="CAP_bacterial"/>
    <property type="match status" value="1"/>
</dbReference>
<evidence type="ECO:0000259" key="1">
    <source>
        <dbReference type="Pfam" id="PF00188"/>
    </source>
</evidence>
<keyword evidence="3" id="KW-1185">Reference proteome</keyword>
<organism evidence="2 3">
    <name type="scientific">Heterostelium pallidum (strain ATCC 26659 / Pp 5 / PN500)</name>
    <name type="common">Cellular slime mold</name>
    <name type="synonym">Polysphondylium pallidum</name>
    <dbReference type="NCBI Taxonomy" id="670386"/>
    <lineage>
        <taxon>Eukaryota</taxon>
        <taxon>Amoebozoa</taxon>
        <taxon>Evosea</taxon>
        <taxon>Eumycetozoa</taxon>
        <taxon>Dictyostelia</taxon>
        <taxon>Acytosteliales</taxon>
        <taxon>Acytosteliaceae</taxon>
        <taxon>Heterostelium</taxon>
    </lineage>
</organism>
<gene>
    <name evidence="2" type="ORF">PPL_07653</name>
</gene>
<dbReference type="Proteomes" id="UP000001396">
    <property type="component" value="Unassembled WGS sequence"/>
</dbReference>
<name>D3BGK1_HETP5</name>
<evidence type="ECO:0000313" key="2">
    <source>
        <dbReference type="EMBL" id="EFA79235.1"/>
    </source>
</evidence>
<proteinExistence type="predicted"/>
<dbReference type="GeneID" id="31363134"/>
<evidence type="ECO:0000313" key="3">
    <source>
        <dbReference type="Proteomes" id="UP000001396"/>
    </source>
</evidence>
<dbReference type="Pfam" id="PF00188">
    <property type="entry name" value="CAP"/>
    <property type="match status" value="1"/>
</dbReference>
<dbReference type="AlphaFoldDB" id="D3BGK1"/>
<dbReference type="Gene3D" id="3.40.33.10">
    <property type="entry name" value="CAP"/>
    <property type="match status" value="1"/>
</dbReference>